<sequence length="272" mass="31107">GLGNTSFWVGGVKRGVEEWWWVDGTYLTLGSSFWYPTFARRPKEVPEARMSLRDSIFTRRKGTHAPSMLRSAGRHNRIPGRIASCVQSNISHIPGKSISHIQSSTAPQAGKFHQENTSGAPPEAVRVSSNSGHQGTRWWTSRRTPSNYKSLVIHPMKQHPMKHQHRQTVYTSGERDSKGHWSREAQGDKSYTSARKRKFLKKSFMRARRREDQELQTQEAHKFVVGEGQLGADVVPKRAVCLWARFRHFFASCSVTERLKALCEYKFLISKN</sequence>
<organism evidence="2 3">
    <name type="scientific">Cherax quadricarinatus</name>
    <name type="common">Australian red claw crayfish</name>
    <dbReference type="NCBI Taxonomy" id="27406"/>
    <lineage>
        <taxon>Eukaryota</taxon>
        <taxon>Metazoa</taxon>
        <taxon>Ecdysozoa</taxon>
        <taxon>Arthropoda</taxon>
        <taxon>Crustacea</taxon>
        <taxon>Multicrustacea</taxon>
        <taxon>Malacostraca</taxon>
        <taxon>Eumalacostraca</taxon>
        <taxon>Eucarida</taxon>
        <taxon>Decapoda</taxon>
        <taxon>Pleocyemata</taxon>
        <taxon>Astacidea</taxon>
        <taxon>Parastacoidea</taxon>
        <taxon>Parastacidae</taxon>
        <taxon>Cherax</taxon>
    </lineage>
</organism>
<protein>
    <submittedName>
        <fullName evidence="2">Uncharacterized protein</fullName>
    </submittedName>
</protein>
<dbReference type="Proteomes" id="UP001445076">
    <property type="component" value="Unassembled WGS sequence"/>
</dbReference>
<gene>
    <name evidence="2" type="ORF">OTU49_015860</name>
</gene>
<feature type="region of interest" description="Disordered" evidence="1">
    <location>
        <begin position="104"/>
        <end position="143"/>
    </location>
</feature>
<evidence type="ECO:0000313" key="2">
    <source>
        <dbReference type="EMBL" id="KAK8748565.1"/>
    </source>
</evidence>
<accession>A0AAW0XZS5</accession>
<evidence type="ECO:0000256" key="1">
    <source>
        <dbReference type="SAM" id="MobiDB-lite"/>
    </source>
</evidence>
<keyword evidence="3" id="KW-1185">Reference proteome</keyword>
<evidence type="ECO:0000313" key="3">
    <source>
        <dbReference type="Proteomes" id="UP001445076"/>
    </source>
</evidence>
<proteinExistence type="predicted"/>
<name>A0AAW0XZS5_CHEQU</name>
<feature type="region of interest" description="Disordered" evidence="1">
    <location>
        <begin position="155"/>
        <end position="192"/>
    </location>
</feature>
<feature type="compositionally biased region" description="Basic residues" evidence="1">
    <location>
        <begin position="156"/>
        <end position="166"/>
    </location>
</feature>
<comment type="caution">
    <text evidence="2">The sequence shown here is derived from an EMBL/GenBank/DDBJ whole genome shotgun (WGS) entry which is preliminary data.</text>
</comment>
<feature type="compositionally biased region" description="Basic and acidic residues" evidence="1">
    <location>
        <begin position="173"/>
        <end position="187"/>
    </location>
</feature>
<dbReference type="AlphaFoldDB" id="A0AAW0XZS5"/>
<feature type="non-terminal residue" evidence="2">
    <location>
        <position position="1"/>
    </location>
</feature>
<feature type="compositionally biased region" description="Polar residues" evidence="1">
    <location>
        <begin position="127"/>
        <end position="143"/>
    </location>
</feature>
<dbReference type="EMBL" id="JARKIK010000011">
    <property type="protein sequence ID" value="KAK8748565.1"/>
    <property type="molecule type" value="Genomic_DNA"/>
</dbReference>
<reference evidence="2 3" key="1">
    <citation type="journal article" date="2024" name="BMC Genomics">
        <title>Genome assembly of redclaw crayfish (Cherax quadricarinatus) provides insights into its immune adaptation and hypoxia tolerance.</title>
        <authorList>
            <person name="Liu Z."/>
            <person name="Zheng J."/>
            <person name="Li H."/>
            <person name="Fang K."/>
            <person name="Wang S."/>
            <person name="He J."/>
            <person name="Zhou D."/>
            <person name="Weng S."/>
            <person name="Chi M."/>
            <person name="Gu Z."/>
            <person name="He J."/>
            <person name="Li F."/>
            <person name="Wang M."/>
        </authorList>
    </citation>
    <scope>NUCLEOTIDE SEQUENCE [LARGE SCALE GENOMIC DNA]</scope>
    <source>
        <strain evidence="2">ZL_2023a</strain>
    </source>
</reference>